<name>A0ABT2JI46_9PSEU</name>
<evidence type="ECO:0000259" key="1">
    <source>
        <dbReference type="PROSITE" id="PS50234"/>
    </source>
</evidence>
<sequence length="203" mass="21470">MPIIVLADVSGSMQGEKIALLNRSVEAMLRAFADEDSARGEIHVAVIAFGGQTARLHQAMTPASRVSWSDMEAAGRTPLGAAFDVASAVLDDSDAVPVRSFPPTLILVSDGAPTDDWTEPFDALVSSRWGSKALRVAVGIGADRTEEAVRVLADFGAPGLPVMRADQVHEIPGLFRWVTATVTGKLHEHTGGKAVRLADLDMS</sequence>
<accession>A0ABT2JI46</accession>
<gene>
    <name evidence="2" type="ORF">JT362_30960</name>
</gene>
<dbReference type="Proteomes" id="UP001156441">
    <property type="component" value="Unassembled WGS sequence"/>
</dbReference>
<dbReference type="InterPro" id="IPR036465">
    <property type="entry name" value="vWFA_dom_sf"/>
</dbReference>
<dbReference type="PROSITE" id="PS50234">
    <property type="entry name" value="VWFA"/>
    <property type="match status" value="1"/>
</dbReference>
<dbReference type="SMART" id="SM00327">
    <property type="entry name" value="VWA"/>
    <property type="match status" value="1"/>
</dbReference>
<keyword evidence="3" id="KW-1185">Reference proteome</keyword>
<proteinExistence type="predicted"/>
<evidence type="ECO:0000313" key="3">
    <source>
        <dbReference type="Proteomes" id="UP001156441"/>
    </source>
</evidence>
<comment type="caution">
    <text evidence="2">The sequence shown here is derived from an EMBL/GenBank/DDBJ whole genome shotgun (WGS) entry which is preliminary data.</text>
</comment>
<feature type="domain" description="VWFA" evidence="1">
    <location>
        <begin position="2"/>
        <end position="178"/>
    </location>
</feature>
<organism evidence="2 3">
    <name type="scientific">Actinophytocola gossypii</name>
    <dbReference type="NCBI Taxonomy" id="2812003"/>
    <lineage>
        <taxon>Bacteria</taxon>
        <taxon>Bacillati</taxon>
        <taxon>Actinomycetota</taxon>
        <taxon>Actinomycetes</taxon>
        <taxon>Pseudonocardiales</taxon>
        <taxon>Pseudonocardiaceae</taxon>
    </lineage>
</organism>
<dbReference type="InterPro" id="IPR002035">
    <property type="entry name" value="VWF_A"/>
</dbReference>
<reference evidence="2 3" key="1">
    <citation type="submission" date="2021-02" db="EMBL/GenBank/DDBJ databases">
        <title>Actinophytocola xerophila sp. nov., isolated from soil of cotton cropping field.</title>
        <authorList>
            <person name="Huang R."/>
            <person name="Chen X."/>
            <person name="Ge X."/>
            <person name="Liu W."/>
        </authorList>
    </citation>
    <scope>NUCLEOTIDE SEQUENCE [LARGE SCALE GENOMIC DNA]</scope>
    <source>
        <strain evidence="2 3">S1-96</strain>
    </source>
</reference>
<dbReference type="Gene3D" id="3.40.50.410">
    <property type="entry name" value="von Willebrand factor, type A domain"/>
    <property type="match status" value="1"/>
</dbReference>
<dbReference type="EMBL" id="JAFFZE010000026">
    <property type="protein sequence ID" value="MCT2587552.1"/>
    <property type="molecule type" value="Genomic_DNA"/>
</dbReference>
<dbReference type="Pfam" id="PF13519">
    <property type="entry name" value="VWA_2"/>
    <property type="match status" value="1"/>
</dbReference>
<evidence type="ECO:0000313" key="2">
    <source>
        <dbReference type="EMBL" id="MCT2587552.1"/>
    </source>
</evidence>
<dbReference type="SUPFAM" id="SSF53300">
    <property type="entry name" value="vWA-like"/>
    <property type="match status" value="1"/>
</dbReference>
<protein>
    <submittedName>
        <fullName evidence="2">VWA domain-containing protein</fullName>
    </submittedName>
</protein>